<sequence length="304" mass="33328">MALLDLTTTFGALLIGTFVSAFLYGATCLQTWHYFQSYSDPPLIKATVIILLVLETLHSAFCIHAIYYFLVTSYDNPLALLKCTWTAIGSVLVSALIIFLVHLFYAKRVYTVSRKNKIITVAIALLTLAGFGMGIVKAFRLKYFYLFGAIVALQEASISVSVATDILIASSLSYHLHHSRTGLRSTDTLINKLTIFAINNGVLTSVFGIVTLIALRVKSDNLVYFAVFQVIGNLYTNSLLATLNARRSMTSDVISMPLEFSTTSTAMQNGSSGERPAVSNNYFNSRSGKSQKLEIIIDRPSASV</sequence>
<dbReference type="InterPro" id="IPR045339">
    <property type="entry name" value="DUF6534"/>
</dbReference>
<keyword evidence="2" id="KW-0472">Membrane</keyword>
<evidence type="ECO:0000256" key="1">
    <source>
        <dbReference type="SAM" id="MobiDB-lite"/>
    </source>
</evidence>
<feature type="domain" description="DUF6534" evidence="3">
    <location>
        <begin position="161"/>
        <end position="248"/>
    </location>
</feature>
<gene>
    <name evidence="4" type="ORF">BDQ12DRAFT_388149</name>
</gene>
<dbReference type="Proteomes" id="UP000308652">
    <property type="component" value="Unassembled WGS sequence"/>
</dbReference>
<protein>
    <recommendedName>
        <fullName evidence="3">DUF6534 domain-containing protein</fullName>
    </recommendedName>
</protein>
<evidence type="ECO:0000256" key="2">
    <source>
        <dbReference type="SAM" id="Phobius"/>
    </source>
</evidence>
<evidence type="ECO:0000259" key="3">
    <source>
        <dbReference type="Pfam" id="PF20152"/>
    </source>
</evidence>
<accession>A0A5C3M7U7</accession>
<dbReference type="STRING" id="68775.A0A5C3M7U7"/>
<organism evidence="4 5">
    <name type="scientific">Crucibulum laeve</name>
    <dbReference type="NCBI Taxonomy" id="68775"/>
    <lineage>
        <taxon>Eukaryota</taxon>
        <taxon>Fungi</taxon>
        <taxon>Dikarya</taxon>
        <taxon>Basidiomycota</taxon>
        <taxon>Agaricomycotina</taxon>
        <taxon>Agaricomycetes</taxon>
        <taxon>Agaricomycetidae</taxon>
        <taxon>Agaricales</taxon>
        <taxon>Agaricineae</taxon>
        <taxon>Nidulariaceae</taxon>
        <taxon>Crucibulum</taxon>
    </lineage>
</organism>
<keyword evidence="2" id="KW-0812">Transmembrane</keyword>
<feature type="transmembrane region" description="Helical" evidence="2">
    <location>
        <begin position="221"/>
        <end position="240"/>
    </location>
</feature>
<dbReference type="AlphaFoldDB" id="A0A5C3M7U7"/>
<proteinExistence type="predicted"/>
<evidence type="ECO:0000313" key="4">
    <source>
        <dbReference type="EMBL" id="TFK41524.1"/>
    </source>
</evidence>
<evidence type="ECO:0000313" key="5">
    <source>
        <dbReference type="Proteomes" id="UP000308652"/>
    </source>
</evidence>
<dbReference type="Pfam" id="PF20152">
    <property type="entry name" value="DUF6534"/>
    <property type="match status" value="1"/>
</dbReference>
<keyword evidence="5" id="KW-1185">Reference proteome</keyword>
<feature type="transmembrane region" description="Helical" evidence="2">
    <location>
        <begin position="47"/>
        <end position="70"/>
    </location>
</feature>
<dbReference type="PANTHER" id="PTHR40465">
    <property type="entry name" value="CHROMOSOME 1, WHOLE GENOME SHOTGUN SEQUENCE"/>
    <property type="match status" value="1"/>
</dbReference>
<feature type="transmembrane region" description="Helical" evidence="2">
    <location>
        <begin position="118"/>
        <end position="139"/>
    </location>
</feature>
<dbReference type="EMBL" id="ML213594">
    <property type="protein sequence ID" value="TFK41524.1"/>
    <property type="molecule type" value="Genomic_DNA"/>
</dbReference>
<dbReference type="PANTHER" id="PTHR40465:SF1">
    <property type="entry name" value="DUF6534 DOMAIN-CONTAINING PROTEIN"/>
    <property type="match status" value="1"/>
</dbReference>
<feature type="transmembrane region" description="Helical" evidence="2">
    <location>
        <begin position="145"/>
        <end position="172"/>
    </location>
</feature>
<feature type="transmembrane region" description="Helical" evidence="2">
    <location>
        <begin position="12"/>
        <end position="35"/>
    </location>
</feature>
<feature type="transmembrane region" description="Helical" evidence="2">
    <location>
        <begin position="193"/>
        <end position="215"/>
    </location>
</feature>
<keyword evidence="2" id="KW-1133">Transmembrane helix</keyword>
<feature type="transmembrane region" description="Helical" evidence="2">
    <location>
        <begin position="85"/>
        <end position="106"/>
    </location>
</feature>
<dbReference type="OrthoDB" id="2535105at2759"/>
<name>A0A5C3M7U7_9AGAR</name>
<reference evidence="4 5" key="1">
    <citation type="journal article" date="2019" name="Nat. Ecol. Evol.">
        <title>Megaphylogeny resolves global patterns of mushroom evolution.</title>
        <authorList>
            <person name="Varga T."/>
            <person name="Krizsan K."/>
            <person name="Foldi C."/>
            <person name="Dima B."/>
            <person name="Sanchez-Garcia M."/>
            <person name="Sanchez-Ramirez S."/>
            <person name="Szollosi G.J."/>
            <person name="Szarkandi J.G."/>
            <person name="Papp V."/>
            <person name="Albert L."/>
            <person name="Andreopoulos W."/>
            <person name="Angelini C."/>
            <person name="Antonin V."/>
            <person name="Barry K.W."/>
            <person name="Bougher N.L."/>
            <person name="Buchanan P."/>
            <person name="Buyck B."/>
            <person name="Bense V."/>
            <person name="Catcheside P."/>
            <person name="Chovatia M."/>
            <person name="Cooper J."/>
            <person name="Damon W."/>
            <person name="Desjardin D."/>
            <person name="Finy P."/>
            <person name="Geml J."/>
            <person name="Haridas S."/>
            <person name="Hughes K."/>
            <person name="Justo A."/>
            <person name="Karasinski D."/>
            <person name="Kautmanova I."/>
            <person name="Kiss B."/>
            <person name="Kocsube S."/>
            <person name="Kotiranta H."/>
            <person name="LaButti K.M."/>
            <person name="Lechner B.E."/>
            <person name="Liimatainen K."/>
            <person name="Lipzen A."/>
            <person name="Lukacs Z."/>
            <person name="Mihaltcheva S."/>
            <person name="Morgado L.N."/>
            <person name="Niskanen T."/>
            <person name="Noordeloos M.E."/>
            <person name="Ohm R.A."/>
            <person name="Ortiz-Santana B."/>
            <person name="Ovrebo C."/>
            <person name="Racz N."/>
            <person name="Riley R."/>
            <person name="Savchenko A."/>
            <person name="Shiryaev A."/>
            <person name="Soop K."/>
            <person name="Spirin V."/>
            <person name="Szebenyi C."/>
            <person name="Tomsovsky M."/>
            <person name="Tulloss R.E."/>
            <person name="Uehling J."/>
            <person name="Grigoriev I.V."/>
            <person name="Vagvolgyi C."/>
            <person name="Papp T."/>
            <person name="Martin F.M."/>
            <person name="Miettinen O."/>
            <person name="Hibbett D.S."/>
            <person name="Nagy L.G."/>
        </authorList>
    </citation>
    <scope>NUCLEOTIDE SEQUENCE [LARGE SCALE GENOMIC DNA]</scope>
    <source>
        <strain evidence="4 5">CBS 166.37</strain>
    </source>
</reference>
<feature type="region of interest" description="Disordered" evidence="1">
    <location>
        <begin position="265"/>
        <end position="285"/>
    </location>
</feature>